<dbReference type="Proteomes" id="UP000189426">
    <property type="component" value="Unassembled WGS sequence"/>
</dbReference>
<protein>
    <submittedName>
        <fullName evidence="3">Ribulose phosphate epimerase</fullName>
    </submittedName>
</protein>
<dbReference type="InterPro" id="IPR013785">
    <property type="entry name" value="Aldolase_TIM"/>
</dbReference>
<dbReference type="GO" id="GO:0046872">
    <property type="term" value="F:metal ion binding"/>
    <property type="evidence" value="ECO:0007669"/>
    <property type="project" value="UniProtKB-KW"/>
</dbReference>
<evidence type="ECO:0000313" key="3">
    <source>
        <dbReference type="EMBL" id="OOF39345.1"/>
    </source>
</evidence>
<dbReference type="PANTHER" id="PTHR11749">
    <property type="entry name" value="RIBULOSE-5-PHOSPHATE-3-EPIMERASE"/>
    <property type="match status" value="1"/>
</dbReference>
<comment type="caution">
    <text evidence="3">The sequence shown here is derived from an EMBL/GenBank/DDBJ whole genome shotgun (WGS) entry which is preliminary data.</text>
</comment>
<dbReference type="STRING" id="1908257.BKK47_06845"/>
<accession>A0A1V3IF37</accession>
<keyword evidence="1" id="KW-0479">Metal-binding</keyword>
<keyword evidence="4" id="KW-1185">Reference proteome</keyword>
<keyword evidence="2" id="KW-0413">Isomerase</keyword>
<sequence length="230" mass="25909">MTTEKERLISALKLQPISVGILASDWLEFSKNLNVLSQNQLKLLHFDIADGQFSPFFTVGSMAIQQFPKTFIKDVHLMVKDQFSIAQKCVTAGADIITLQIENTIDLEETLRWLKMQKTILCGLAICPNTPLESLYPHLPNADLIQILTLDPRTGEKANLDKIAALLIQLFTHLNDSRQEKLVSVDGAMTLELALYLKKYEINWVVSGSALFSSDSFESTVIEWKKMLSH</sequence>
<organism evidence="3 4">
    <name type="scientific">Rodentibacter mrazii</name>
    <dbReference type="NCBI Taxonomy" id="1908257"/>
    <lineage>
        <taxon>Bacteria</taxon>
        <taxon>Pseudomonadati</taxon>
        <taxon>Pseudomonadota</taxon>
        <taxon>Gammaproteobacteria</taxon>
        <taxon>Pasteurellales</taxon>
        <taxon>Pasteurellaceae</taxon>
        <taxon>Rodentibacter</taxon>
    </lineage>
</organism>
<dbReference type="InterPro" id="IPR000056">
    <property type="entry name" value="Ribul_P_3_epim-like"/>
</dbReference>
<proteinExistence type="predicted"/>
<dbReference type="GO" id="GO:0005975">
    <property type="term" value="P:carbohydrate metabolic process"/>
    <property type="evidence" value="ECO:0007669"/>
    <property type="project" value="InterPro"/>
</dbReference>
<evidence type="ECO:0000256" key="2">
    <source>
        <dbReference type="ARBA" id="ARBA00023235"/>
    </source>
</evidence>
<dbReference type="GO" id="GO:0016857">
    <property type="term" value="F:racemase and epimerase activity, acting on carbohydrates and derivatives"/>
    <property type="evidence" value="ECO:0007669"/>
    <property type="project" value="InterPro"/>
</dbReference>
<dbReference type="Gene3D" id="3.20.20.70">
    <property type="entry name" value="Aldolase class I"/>
    <property type="match status" value="1"/>
</dbReference>
<evidence type="ECO:0000256" key="1">
    <source>
        <dbReference type="ARBA" id="ARBA00022723"/>
    </source>
</evidence>
<dbReference type="Pfam" id="PF00834">
    <property type="entry name" value="Ribul_P_3_epim"/>
    <property type="match status" value="1"/>
</dbReference>
<dbReference type="NCBIfam" id="NF005986">
    <property type="entry name" value="PRK08091.1"/>
    <property type="match status" value="1"/>
</dbReference>
<reference evidence="3 4" key="1">
    <citation type="submission" date="2016-10" db="EMBL/GenBank/DDBJ databases">
        <title>Rodentibacter gen. nov. and new species.</title>
        <authorList>
            <person name="Christensen H."/>
        </authorList>
    </citation>
    <scope>NUCLEOTIDE SEQUENCE [LARGE SCALE GENOMIC DNA]</scope>
    <source>
        <strain evidence="3 4">Ppn418</strain>
    </source>
</reference>
<evidence type="ECO:0000313" key="4">
    <source>
        <dbReference type="Proteomes" id="UP000189426"/>
    </source>
</evidence>
<dbReference type="SUPFAM" id="SSF51366">
    <property type="entry name" value="Ribulose-phoshate binding barrel"/>
    <property type="match status" value="1"/>
</dbReference>
<dbReference type="EMBL" id="MLHG01000042">
    <property type="protein sequence ID" value="OOF39345.1"/>
    <property type="molecule type" value="Genomic_DNA"/>
</dbReference>
<gene>
    <name evidence="3" type="ORF">BKK47_06845</name>
</gene>
<dbReference type="InterPro" id="IPR011060">
    <property type="entry name" value="RibuloseP-bd_barrel"/>
</dbReference>
<dbReference type="AlphaFoldDB" id="A0A1V3IF37"/>
<name>A0A1V3IF37_9PAST</name>
<dbReference type="RefSeq" id="WP_077494148.1">
    <property type="nucleotide sequence ID" value="NZ_MLHG01000042.1"/>
</dbReference>